<evidence type="ECO:0000313" key="2">
    <source>
        <dbReference type="Proteomes" id="UP000305131"/>
    </source>
</evidence>
<dbReference type="Pfam" id="PF21810">
    <property type="entry name" value="DUF6880"/>
    <property type="match status" value="1"/>
</dbReference>
<name>A0A6C1KN42_XANAU</name>
<dbReference type="AlphaFoldDB" id="A0A6C1KN42"/>
<reference evidence="1 2" key="1">
    <citation type="submission" date="2019-05" db="EMBL/GenBank/DDBJ databases">
        <authorList>
            <person name="Zhou X."/>
        </authorList>
    </citation>
    <scope>NUCLEOTIDE SEQUENCE [LARGE SCALE GENOMIC DNA]</scope>
    <source>
        <strain evidence="1 2">DSM 432</strain>
    </source>
</reference>
<dbReference type="EMBL" id="VAUP01000004">
    <property type="protein sequence ID" value="TLX44684.1"/>
    <property type="molecule type" value="Genomic_DNA"/>
</dbReference>
<proteinExistence type="predicted"/>
<dbReference type="GeneID" id="95772053"/>
<dbReference type="OrthoDB" id="7183688at2"/>
<dbReference type="RefSeq" id="WP_138397686.1">
    <property type="nucleotide sequence ID" value="NZ_JBAFVI010000009.1"/>
</dbReference>
<comment type="caution">
    <text evidence="1">The sequence shown here is derived from an EMBL/GenBank/DDBJ whole genome shotgun (WGS) entry which is preliminary data.</text>
</comment>
<accession>A0A6C1KN42</accession>
<organism evidence="1 2">
    <name type="scientific">Xanthobacter autotrophicus</name>
    <dbReference type="NCBI Taxonomy" id="280"/>
    <lineage>
        <taxon>Bacteria</taxon>
        <taxon>Pseudomonadati</taxon>
        <taxon>Pseudomonadota</taxon>
        <taxon>Alphaproteobacteria</taxon>
        <taxon>Hyphomicrobiales</taxon>
        <taxon>Xanthobacteraceae</taxon>
        <taxon>Xanthobacter</taxon>
    </lineage>
</organism>
<dbReference type="Proteomes" id="UP000305131">
    <property type="component" value="Unassembled WGS sequence"/>
</dbReference>
<dbReference type="InterPro" id="IPR049245">
    <property type="entry name" value="DUF6880"/>
</dbReference>
<evidence type="ECO:0000313" key="1">
    <source>
        <dbReference type="EMBL" id="TLX44684.1"/>
    </source>
</evidence>
<protein>
    <submittedName>
        <fullName evidence="1">Uncharacterized protein</fullName>
    </submittedName>
</protein>
<sequence length="480" mass="52461">MVRKPALSIEALTALGAAKLARLVLDEAERSVPFRRLVSAALAGQKGPDAIAGIVDQRLSALEKARGFIDWERARAFRDDLATTVAVICDELGEASPVMALDRLLRFIATHESVFERIDDSSGRIQSVYDQAITAAGMLTPRLAQADATQLPARIMAALGNTSHGYLVDVARAVADHLPRGTLCAWDADLDAHQRAQDATAHRNHFSNGSQVREIRQIIAEKLGDLDGLIALEAKKPPNLQDTIDVATRLLEAGRAQEALDWIHRPASRRIAYLSAMDLADGLGPDPDPFSRRTSIEAKILEALDRKGDAQALRWSAFEASLDAGILREYIAALPDFEDFPTLDRAFAHALASGHIYNALAFLMEWPRLDLAAGLVIAHRGEWEGRQYYMLPPVADALAADHPLASTILYRALLDDILARARSKAYPHAARHLARLDELTPGAAAEAGTLKDWVSHADYRASLEKAHGRKSGFWSLVKSR</sequence>
<gene>
    <name evidence="1" type="ORF">FBQ73_01070</name>
</gene>